<name>A0AAW0SNQ9_SCYPA</name>
<dbReference type="Proteomes" id="UP001487740">
    <property type="component" value="Unassembled WGS sequence"/>
</dbReference>
<dbReference type="PANTHER" id="PTHR46844">
    <property type="entry name" value="SLR5058 PROTEIN"/>
    <property type="match status" value="1"/>
</dbReference>
<dbReference type="Pfam" id="PF05729">
    <property type="entry name" value="NACHT"/>
    <property type="match status" value="1"/>
</dbReference>
<dbReference type="InterPro" id="IPR007111">
    <property type="entry name" value="NACHT_NTPase"/>
</dbReference>
<dbReference type="SUPFAM" id="SSF52540">
    <property type="entry name" value="P-loop containing nucleoside triphosphate hydrolases"/>
    <property type="match status" value="2"/>
</dbReference>
<dbReference type="EMBL" id="JARAKH010000048">
    <property type="protein sequence ID" value="KAK8376422.1"/>
    <property type="molecule type" value="Genomic_DNA"/>
</dbReference>
<organism evidence="2 3">
    <name type="scientific">Scylla paramamosain</name>
    <name type="common">Mud crab</name>
    <dbReference type="NCBI Taxonomy" id="85552"/>
    <lineage>
        <taxon>Eukaryota</taxon>
        <taxon>Metazoa</taxon>
        <taxon>Ecdysozoa</taxon>
        <taxon>Arthropoda</taxon>
        <taxon>Crustacea</taxon>
        <taxon>Multicrustacea</taxon>
        <taxon>Malacostraca</taxon>
        <taxon>Eumalacostraca</taxon>
        <taxon>Eucarida</taxon>
        <taxon>Decapoda</taxon>
        <taxon>Pleocyemata</taxon>
        <taxon>Brachyura</taxon>
        <taxon>Eubrachyura</taxon>
        <taxon>Portunoidea</taxon>
        <taxon>Portunidae</taxon>
        <taxon>Portuninae</taxon>
        <taxon>Scylla</taxon>
    </lineage>
</organism>
<comment type="caution">
    <text evidence="2">The sequence shown here is derived from an EMBL/GenBank/DDBJ whole genome shotgun (WGS) entry which is preliminary data.</text>
</comment>
<dbReference type="PROSITE" id="PS50837">
    <property type="entry name" value="NACHT"/>
    <property type="match status" value="1"/>
</dbReference>
<keyword evidence="3" id="KW-1185">Reference proteome</keyword>
<accession>A0AAW0SNQ9</accession>
<proteinExistence type="predicted"/>
<gene>
    <name evidence="2" type="ORF">O3P69_009812</name>
</gene>
<dbReference type="AlphaFoldDB" id="A0AAW0SNQ9"/>
<sequence length="966" mass="109781">MASATATAAVDYPRLKLLCILEGPGAAVLSYALKCGTKKTASTTLLDHLKNLPHTSTANYRALNGEQKRKAFTNLEKKNIAEDPSCQSFDISLLYKCIRLACEDVAGLSDARWQDDGEMEGLITKIKEERNICVHERPHMTHDQQFLDKVQELKILLNRALQAVQDKYGVCDVETTNVINTIARQMQDILQAFTENVLLEMCFEKRLHLFKQVSVGHLKNFYKKNEYFDPLSFLSGSPVERVHIQTIFSKLVLKQQPKNIDIDCLGLLKVLREEFQGSQPSQAAQDQRPRLAVVSGVAGSGKTTLLTFILSEWLKKEGDCRITYLEEFEIVLRILCRDKDASTLETFLGLVLPSSLLVFHEPLMNFLKHCKVLFLIDGLDELNSCSDQLVSDILMASKYATDFYILATSRPERVDQFLALTRQDYRQSLISMQGIPVADRQSFALQYCTSTNQDKLREVIEKKGNMQLFELPLNLLFLVTLFEDEPQCIKENTTQYNLYTHIHEWCTEKLHHRISMHPTWGKNEPETLKTRIKSVLKEVYQMALQGLLQDRLSLSDEDIKRLTDCCKREDLPSHQILGAFFTLRSSITNRVVKRKYYTPHKGLLEYFAARHIMQHLHDESLLEPGAIRSLLQGAAQPKTHPLEPRGLRNLFCHVAGLLSEQEVPKRPETIKEVIYLLAETGVEWDEWLSLVEDTDYNESFLQGIALHVTKKPPRGPVRIGDNKLASAAALLPRTPVTTMELHLENEKVNMENVFALNDHHCRVLYLRHHYEHPSHIFASDTVLRAINRSRLVGFSGHLSADCVVLLPECLEKLYLAVSSDQHAASLLMTITRAASSMPKLGWLRIHVPMTMVTPAAISTPLPNTESVVLALSGVNKSLIKDTCQVAAALQPRRGYHGIGFPWCRMEATEWRNLFHLLAAARVRVTGGGIVIPAETITREEWRELGGLAITLWRCRVWRYPDEACFW</sequence>
<dbReference type="InterPro" id="IPR027417">
    <property type="entry name" value="P-loop_NTPase"/>
</dbReference>
<evidence type="ECO:0000313" key="2">
    <source>
        <dbReference type="EMBL" id="KAK8376422.1"/>
    </source>
</evidence>
<evidence type="ECO:0000313" key="3">
    <source>
        <dbReference type="Proteomes" id="UP001487740"/>
    </source>
</evidence>
<dbReference type="PANTHER" id="PTHR46844:SF1">
    <property type="entry name" value="SLR5058 PROTEIN"/>
    <property type="match status" value="1"/>
</dbReference>
<feature type="domain" description="NACHT" evidence="1">
    <location>
        <begin position="290"/>
        <end position="411"/>
    </location>
</feature>
<protein>
    <recommendedName>
        <fullName evidence="1">NACHT domain-containing protein</fullName>
    </recommendedName>
</protein>
<dbReference type="Gene3D" id="3.40.50.300">
    <property type="entry name" value="P-loop containing nucleotide triphosphate hydrolases"/>
    <property type="match status" value="1"/>
</dbReference>
<reference evidence="2 3" key="1">
    <citation type="submission" date="2023-03" db="EMBL/GenBank/DDBJ databases">
        <title>High-quality genome of Scylla paramamosain provides insights in environmental adaptation.</title>
        <authorList>
            <person name="Zhang L."/>
        </authorList>
    </citation>
    <scope>NUCLEOTIDE SEQUENCE [LARGE SCALE GENOMIC DNA]</scope>
    <source>
        <strain evidence="2">LZ_2023a</strain>
        <tissue evidence="2">Muscle</tissue>
    </source>
</reference>
<evidence type="ECO:0000259" key="1">
    <source>
        <dbReference type="PROSITE" id="PS50837"/>
    </source>
</evidence>